<evidence type="ECO:0000256" key="1">
    <source>
        <dbReference type="ARBA" id="ARBA00005657"/>
    </source>
</evidence>
<dbReference type="EMBL" id="GDID01000249">
    <property type="protein sequence ID" value="JAP96357.1"/>
    <property type="molecule type" value="Transcribed_RNA"/>
</dbReference>
<comment type="similarity">
    <text evidence="1 4">Belongs to the universal ribosomal protein uS12 family.</text>
</comment>
<sequence length="143" mass="15728">MARTAGIKAARKLKNSYRINRWADKIYKKKHFLASIKANPLQGACQAAGIVTQKVGVSAKQPNSAVRKACRVQLTKNGKKVTAFVPKDGMINLIDNNDQVLVQSMGRKGRTVGDIPSCRFIVIKVSNIGLYAIFDGKKEKRAK</sequence>
<dbReference type="GO" id="GO:0006412">
    <property type="term" value="P:translation"/>
    <property type="evidence" value="ECO:0007669"/>
    <property type="project" value="InterPro"/>
</dbReference>
<dbReference type="GO" id="GO:0003735">
    <property type="term" value="F:structural constituent of ribosome"/>
    <property type="evidence" value="ECO:0007669"/>
    <property type="project" value="InterPro"/>
</dbReference>
<evidence type="ECO:0000256" key="4">
    <source>
        <dbReference type="RuleBase" id="RU003622"/>
    </source>
</evidence>
<dbReference type="PANTHER" id="PTHR11652">
    <property type="entry name" value="30S RIBOSOMAL PROTEIN S12 FAMILY MEMBER"/>
    <property type="match status" value="1"/>
</dbReference>
<evidence type="ECO:0000256" key="3">
    <source>
        <dbReference type="ARBA" id="ARBA00023274"/>
    </source>
</evidence>
<proteinExistence type="inferred from homology"/>
<dbReference type="Gene3D" id="2.40.50.140">
    <property type="entry name" value="Nucleic acid-binding proteins"/>
    <property type="match status" value="1"/>
</dbReference>
<evidence type="ECO:0000256" key="2">
    <source>
        <dbReference type="ARBA" id="ARBA00022980"/>
    </source>
</evidence>
<dbReference type="AlphaFoldDB" id="A0A146KIV2"/>
<dbReference type="NCBIfam" id="TIGR00982">
    <property type="entry name" value="uS12_E_A"/>
    <property type="match status" value="1"/>
</dbReference>
<dbReference type="SUPFAM" id="SSF50249">
    <property type="entry name" value="Nucleic acid-binding proteins"/>
    <property type="match status" value="1"/>
</dbReference>
<keyword evidence="3 4" id="KW-0687">Ribonucleoprotein</keyword>
<protein>
    <submittedName>
        <fullName evidence="5">Ribosomal protein S23</fullName>
    </submittedName>
</protein>
<dbReference type="FunFam" id="2.40.50.140:FF:000007">
    <property type="entry name" value="40S ribosomal protein S23"/>
    <property type="match status" value="1"/>
</dbReference>
<dbReference type="GO" id="GO:0015935">
    <property type="term" value="C:small ribosomal subunit"/>
    <property type="evidence" value="ECO:0007669"/>
    <property type="project" value="InterPro"/>
</dbReference>
<dbReference type="InterPro" id="IPR012340">
    <property type="entry name" value="NA-bd_OB-fold"/>
</dbReference>
<dbReference type="InterPro" id="IPR005680">
    <property type="entry name" value="Ribosomal_uS12_euk/arc"/>
</dbReference>
<gene>
    <name evidence="5" type="ORF">TPC1_10332</name>
</gene>
<accession>A0A146KIV2</accession>
<dbReference type="InterPro" id="IPR006032">
    <property type="entry name" value="Ribosomal_uS12"/>
</dbReference>
<dbReference type="Pfam" id="PF00164">
    <property type="entry name" value="Ribosom_S12_S23"/>
    <property type="match status" value="1"/>
</dbReference>
<dbReference type="PIRSF" id="PIRSF002133">
    <property type="entry name" value="Ribosomal_S12/S23"/>
    <property type="match status" value="1"/>
</dbReference>
<organism evidence="5">
    <name type="scientific">Trepomonas sp. PC1</name>
    <dbReference type="NCBI Taxonomy" id="1076344"/>
    <lineage>
        <taxon>Eukaryota</taxon>
        <taxon>Metamonada</taxon>
        <taxon>Diplomonadida</taxon>
        <taxon>Hexamitidae</taxon>
        <taxon>Hexamitinae</taxon>
        <taxon>Trepomonas</taxon>
    </lineage>
</organism>
<evidence type="ECO:0000313" key="5">
    <source>
        <dbReference type="EMBL" id="JAP96357.1"/>
    </source>
</evidence>
<dbReference type="PROSITE" id="PS00055">
    <property type="entry name" value="RIBOSOMAL_S12"/>
    <property type="match status" value="1"/>
</dbReference>
<reference evidence="5" key="1">
    <citation type="submission" date="2015-07" db="EMBL/GenBank/DDBJ databases">
        <title>Adaptation to a free-living lifestyle via gene acquisitions in the diplomonad Trepomonas sp. PC1.</title>
        <authorList>
            <person name="Xu F."/>
            <person name="Jerlstrom-Hultqvist J."/>
            <person name="Kolisko M."/>
            <person name="Simpson A.G.B."/>
            <person name="Roger A.J."/>
            <person name="Svard S.G."/>
            <person name="Andersson J.O."/>
        </authorList>
    </citation>
    <scope>NUCLEOTIDE SEQUENCE</scope>
    <source>
        <strain evidence="5">PC1</strain>
    </source>
</reference>
<name>A0A146KIV2_9EUKA</name>
<keyword evidence="2 4" id="KW-0689">Ribosomal protein</keyword>